<dbReference type="EMBL" id="FOOG01000004">
    <property type="protein sequence ID" value="SFF64751.1"/>
    <property type="molecule type" value="Genomic_DNA"/>
</dbReference>
<name>A0A1I2KI23_9BACI</name>
<evidence type="ECO:0000259" key="6">
    <source>
        <dbReference type="Pfam" id="PF06271"/>
    </source>
</evidence>
<feature type="transmembrane region" description="Helical" evidence="5">
    <location>
        <begin position="72"/>
        <end position="93"/>
    </location>
</feature>
<keyword evidence="3 5" id="KW-1133">Transmembrane helix</keyword>
<comment type="subcellular location">
    <subcellularLocation>
        <location evidence="1">Membrane</location>
        <topology evidence="1">Multi-pass membrane protein</topology>
    </subcellularLocation>
</comment>
<evidence type="ECO:0000313" key="7">
    <source>
        <dbReference type="EMBL" id="SFF64751.1"/>
    </source>
</evidence>
<proteinExistence type="predicted"/>
<reference evidence="8" key="1">
    <citation type="submission" date="2016-10" db="EMBL/GenBank/DDBJ databases">
        <authorList>
            <person name="Varghese N."/>
            <person name="Submissions S."/>
        </authorList>
    </citation>
    <scope>NUCLEOTIDE SEQUENCE [LARGE SCALE GENOMIC DNA]</scope>
    <source>
        <strain evidence="8">FP5</strain>
    </source>
</reference>
<evidence type="ECO:0000256" key="1">
    <source>
        <dbReference type="ARBA" id="ARBA00004141"/>
    </source>
</evidence>
<evidence type="ECO:0000256" key="4">
    <source>
        <dbReference type="ARBA" id="ARBA00023136"/>
    </source>
</evidence>
<organism evidence="7 8">
    <name type="scientific">Halobacillus alkaliphilus</name>
    <dbReference type="NCBI Taxonomy" id="396056"/>
    <lineage>
        <taxon>Bacteria</taxon>
        <taxon>Bacillati</taxon>
        <taxon>Bacillota</taxon>
        <taxon>Bacilli</taxon>
        <taxon>Bacillales</taxon>
        <taxon>Bacillaceae</taxon>
        <taxon>Halobacillus</taxon>
    </lineage>
</organism>
<accession>A0A1I2KI23</accession>
<dbReference type="GO" id="GO:0016020">
    <property type="term" value="C:membrane"/>
    <property type="evidence" value="ECO:0007669"/>
    <property type="project" value="UniProtKB-SubCell"/>
</dbReference>
<feature type="transmembrane region" description="Helical" evidence="5">
    <location>
        <begin position="25"/>
        <end position="45"/>
    </location>
</feature>
<evidence type="ECO:0000256" key="3">
    <source>
        <dbReference type="ARBA" id="ARBA00022989"/>
    </source>
</evidence>
<gene>
    <name evidence="7" type="ORF">SAMN05216353_10471</name>
</gene>
<keyword evidence="2 5" id="KW-0812">Transmembrane</keyword>
<dbReference type="Proteomes" id="UP000198897">
    <property type="component" value="Unassembled WGS sequence"/>
</dbReference>
<keyword evidence="8" id="KW-1185">Reference proteome</keyword>
<sequence length="124" mass="13998">MIAGFIAALYTQWQDTGRGFDPNPIFWKAFIITHFTFLLAIPLFANGRTLGMLLMNLTVTSNNGKKPNFFQIILRAVLGFGPVILTNGLWYFVSLIACLVDKKGRGWGEMSSYTTVKRKEEPFD</sequence>
<keyword evidence="4 5" id="KW-0472">Membrane</keyword>
<dbReference type="OrthoDB" id="2967813at2"/>
<evidence type="ECO:0000313" key="8">
    <source>
        <dbReference type="Proteomes" id="UP000198897"/>
    </source>
</evidence>
<dbReference type="Pfam" id="PF06271">
    <property type="entry name" value="RDD"/>
    <property type="match status" value="1"/>
</dbReference>
<protein>
    <submittedName>
        <fullName evidence="7">RDD family protein</fullName>
    </submittedName>
</protein>
<dbReference type="AlphaFoldDB" id="A0A1I2KI23"/>
<dbReference type="InterPro" id="IPR010432">
    <property type="entry name" value="RDD"/>
</dbReference>
<evidence type="ECO:0000256" key="2">
    <source>
        <dbReference type="ARBA" id="ARBA00022692"/>
    </source>
</evidence>
<evidence type="ECO:0000256" key="5">
    <source>
        <dbReference type="SAM" id="Phobius"/>
    </source>
</evidence>
<feature type="domain" description="RDD" evidence="6">
    <location>
        <begin position="23"/>
        <end position="107"/>
    </location>
</feature>